<feature type="transmembrane region" description="Helical" evidence="1">
    <location>
        <begin position="38"/>
        <end position="59"/>
    </location>
</feature>
<protein>
    <submittedName>
        <fullName evidence="2">Dimethyl sulfoxide reductase anchor subunit</fullName>
    </submittedName>
</protein>
<feature type="transmembrane region" description="Helical" evidence="1">
    <location>
        <begin position="7"/>
        <end position="26"/>
    </location>
</feature>
<dbReference type="Proteomes" id="UP000607796">
    <property type="component" value="Unassembled WGS sequence"/>
</dbReference>
<keyword evidence="3" id="KW-1185">Reference proteome</keyword>
<reference evidence="2 3" key="1">
    <citation type="journal article" date="2021" name="Int. J. Syst. Evol. Microbiol.">
        <title>Salipiger mangrovisoli sp. nov., isolated from mangrove soil and the proposal for the reclassification of Paraphaeobacter pallidus as Salipiger pallidus comb. nov.</title>
        <authorList>
            <person name="Du J."/>
            <person name="Liu Y."/>
            <person name="Pei T."/>
            <person name="Deng M.R."/>
            <person name="Zhu H."/>
        </authorList>
    </citation>
    <scope>NUCLEOTIDE SEQUENCE [LARGE SCALE GENOMIC DNA]</scope>
    <source>
        <strain evidence="2 3">6D45A</strain>
    </source>
</reference>
<sequence length="288" mass="30384">MHPAPSLVLFTTLSGLGFGLLAWLGVAPSPPRGLAGLGPLALAYALCLSGLAASAAHLGRRDRALKAFSQWRTSWLSREAWAALATLLLGGGFGLSLLLGQPVRPLGWLTAAAALTTVLCTGMIYAQLRSVPRWHHSSTPALFLAYALTGGALLAGQRWPALALLIGTAALQLWVWHDGGSRFARSGSTLASATGLGAQGRPRALFPPHSGSSYLTREMVFVVARRHASKLRVLAGLCAFLLPAALLLLGALPYFGLISLASHVTGVFLSRWVFFAEAEHVVGLYYGR</sequence>
<gene>
    <name evidence="2" type="ORF">IQ782_04270</name>
</gene>
<evidence type="ECO:0000313" key="2">
    <source>
        <dbReference type="EMBL" id="MBE9636051.1"/>
    </source>
</evidence>
<dbReference type="EMBL" id="JADFFK010000002">
    <property type="protein sequence ID" value="MBE9636051.1"/>
    <property type="molecule type" value="Genomic_DNA"/>
</dbReference>
<feature type="transmembrane region" description="Helical" evidence="1">
    <location>
        <begin position="106"/>
        <end position="126"/>
    </location>
</feature>
<feature type="transmembrane region" description="Helical" evidence="1">
    <location>
        <begin position="233"/>
        <end position="256"/>
    </location>
</feature>
<evidence type="ECO:0000256" key="1">
    <source>
        <dbReference type="SAM" id="Phobius"/>
    </source>
</evidence>
<dbReference type="Pfam" id="PF04976">
    <property type="entry name" value="DmsC"/>
    <property type="match status" value="1"/>
</dbReference>
<dbReference type="PANTHER" id="PTHR38095">
    <property type="entry name" value="ANAEROBIC DIMETHYL SULFOXIDE REDUCTASE CHAIN YNFH"/>
    <property type="match status" value="1"/>
</dbReference>
<keyword evidence="1" id="KW-0812">Transmembrane</keyword>
<dbReference type="PANTHER" id="PTHR38095:SF1">
    <property type="entry name" value="ANAEROBIC DIMETHYL SULFOXIDE REDUCTASE CHAIN YNFH"/>
    <property type="match status" value="1"/>
</dbReference>
<keyword evidence="1" id="KW-1133">Transmembrane helix</keyword>
<evidence type="ECO:0000313" key="3">
    <source>
        <dbReference type="Proteomes" id="UP000607796"/>
    </source>
</evidence>
<organism evidence="2 3">
    <name type="scientific">Salipiger mangrovisoli</name>
    <dbReference type="NCBI Taxonomy" id="2865933"/>
    <lineage>
        <taxon>Bacteria</taxon>
        <taxon>Pseudomonadati</taxon>
        <taxon>Pseudomonadota</taxon>
        <taxon>Alphaproteobacteria</taxon>
        <taxon>Rhodobacterales</taxon>
        <taxon>Roseobacteraceae</taxon>
        <taxon>Salipiger</taxon>
    </lineage>
</organism>
<dbReference type="RefSeq" id="WP_194133377.1">
    <property type="nucleotide sequence ID" value="NZ_JADFFK010000002.1"/>
</dbReference>
<name>A0ABR9WXM5_9RHOB</name>
<accession>A0ABR9WXM5</accession>
<keyword evidence="1" id="KW-0472">Membrane</keyword>
<feature type="transmembrane region" description="Helical" evidence="1">
    <location>
        <begin position="80"/>
        <end position="100"/>
    </location>
</feature>
<dbReference type="InterPro" id="IPR007059">
    <property type="entry name" value="DmsC"/>
</dbReference>
<proteinExistence type="predicted"/>
<comment type="caution">
    <text evidence="2">The sequence shown here is derived from an EMBL/GenBank/DDBJ whole genome shotgun (WGS) entry which is preliminary data.</text>
</comment>